<feature type="compositionally biased region" description="Low complexity" evidence="1">
    <location>
        <begin position="364"/>
        <end position="403"/>
    </location>
</feature>
<dbReference type="AlphaFoldDB" id="A0A183V7S5"/>
<proteinExistence type="predicted"/>
<keyword evidence="3" id="KW-1185">Reference proteome</keyword>
<reference evidence="2 3" key="2">
    <citation type="submission" date="2018-11" db="EMBL/GenBank/DDBJ databases">
        <authorList>
            <consortium name="Pathogen Informatics"/>
        </authorList>
    </citation>
    <scope>NUCLEOTIDE SEQUENCE [LARGE SCALE GENOMIC DNA]</scope>
</reference>
<accession>A0A183V7S5</accession>
<feature type="compositionally biased region" description="Basic and acidic residues" evidence="1">
    <location>
        <begin position="345"/>
        <end position="361"/>
    </location>
</feature>
<feature type="region of interest" description="Disordered" evidence="1">
    <location>
        <begin position="190"/>
        <end position="251"/>
    </location>
</feature>
<dbReference type="Proteomes" id="UP000050794">
    <property type="component" value="Unassembled WGS sequence"/>
</dbReference>
<evidence type="ECO:0000256" key="1">
    <source>
        <dbReference type="SAM" id="MobiDB-lite"/>
    </source>
</evidence>
<organism evidence="3 4">
    <name type="scientific">Toxocara canis</name>
    <name type="common">Canine roundworm</name>
    <dbReference type="NCBI Taxonomy" id="6265"/>
    <lineage>
        <taxon>Eukaryota</taxon>
        <taxon>Metazoa</taxon>
        <taxon>Ecdysozoa</taxon>
        <taxon>Nematoda</taxon>
        <taxon>Chromadorea</taxon>
        <taxon>Rhabditida</taxon>
        <taxon>Spirurina</taxon>
        <taxon>Ascaridomorpha</taxon>
        <taxon>Ascaridoidea</taxon>
        <taxon>Toxocaridae</taxon>
        <taxon>Toxocara</taxon>
    </lineage>
</organism>
<feature type="compositionally biased region" description="Polar residues" evidence="1">
    <location>
        <begin position="308"/>
        <end position="324"/>
    </location>
</feature>
<evidence type="ECO:0000313" key="2">
    <source>
        <dbReference type="EMBL" id="VDM48116.1"/>
    </source>
</evidence>
<feature type="compositionally biased region" description="Low complexity" evidence="1">
    <location>
        <begin position="113"/>
        <end position="132"/>
    </location>
</feature>
<feature type="region of interest" description="Disordered" evidence="1">
    <location>
        <begin position="306"/>
        <end position="438"/>
    </location>
</feature>
<evidence type="ECO:0000313" key="4">
    <source>
        <dbReference type="WBParaSite" id="TCNE_0001679601-mRNA-1"/>
    </source>
</evidence>
<name>A0A183V7S5_TOXCA</name>
<dbReference type="EMBL" id="UYWY01023898">
    <property type="protein sequence ID" value="VDM48116.1"/>
    <property type="molecule type" value="Genomic_DNA"/>
</dbReference>
<feature type="compositionally biased region" description="Basic and acidic residues" evidence="1">
    <location>
        <begin position="204"/>
        <end position="214"/>
    </location>
</feature>
<gene>
    <name evidence="2" type="ORF">TCNE_LOCUS16795</name>
</gene>
<feature type="compositionally biased region" description="Low complexity" evidence="1">
    <location>
        <begin position="325"/>
        <end position="340"/>
    </location>
</feature>
<protein>
    <submittedName>
        <fullName evidence="4">GPI-anchored adhesin-like protein PGA55</fullName>
    </submittedName>
</protein>
<sequence length="438" mass="46812">MELDEEYLSVKYTLRLKRDVDTSLSSSSSELPVRITAVAKKDQVIAPNAQQQKFTERQQSELQSSFLTSSVPPTYSNNSIASTYSESASGWPYESIVRETRSFDPCCEDDKQSSVWRSGMGSSLSSSESGGSMLKLNLKESNSDTSTPLDWMSPPSPDTQKVFLGLSRSPNKNPSTRYLLHILRSAASEPKLQAEKAQVAPTVHTEDRKTEKGEVAAVHANAPESERTAASSSSSSRPLVSQNCKLQPKSGGAVKAVKHATKLRAAIQQLNAALKLNTSREPQFPVTEIPVTERKIPIPKLERDMLQKSAQGSSGSELTMSTQIASGGSTSCGTSSAADSVPKSANEDEPVRSGSTKEQKRASTHSTSATTSVQSSFGVGASTSTGETSSVATASSSDSTSVSNYTDMRQAKGISKEFSRATGVTSDEQEDVRGEKVI</sequence>
<dbReference type="WBParaSite" id="TCNE_0001679601-mRNA-1">
    <property type="protein sequence ID" value="TCNE_0001679601-mRNA-1"/>
    <property type="gene ID" value="TCNE_0001679601"/>
</dbReference>
<reference evidence="4" key="1">
    <citation type="submission" date="2016-06" db="UniProtKB">
        <authorList>
            <consortium name="WormBaseParasite"/>
        </authorList>
    </citation>
    <scope>IDENTIFICATION</scope>
</reference>
<feature type="region of interest" description="Disordered" evidence="1">
    <location>
        <begin position="108"/>
        <end position="132"/>
    </location>
</feature>
<evidence type="ECO:0000313" key="3">
    <source>
        <dbReference type="Proteomes" id="UP000050794"/>
    </source>
</evidence>